<sequence length="314" mass="34437">MEESASCNTVPPGFRFHPTEEELVGYYLARKVSAHKIDLDIIQEVDLYRIEPWDLQEKCGKYGGGGGGGGQEDPTTEYYFFSYKDRKYPSGTRTNRATAAGFWKATGRDKPVLSSSTSSSPAAVIGMRKTLVFYRGRAPNGRKTDWIIHEYRLQSNEHAPTQEEGWVVCRAFVKPVPNQQHRLSYGGGGYPMMNGSYSSSASNYYYYDNPNARLMVGGNDHHSLAAESKQQVQLFSSDMPPPLQSPTTLDGDIISQTNGGACTTADEQLAAAAGTIDWNLWSSLLPSTAPQLFHGQAMTPPPAANSNSSKNNDI</sequence>
<evidence type="ECO:0000313" key="2">
    <source>
        <dbReference type="Proteomes" id="UP001732700"/>
    </source>
</evidence>
<proteinExistence type="predicted"/>
<keyword evidence="2" id="KW-1185">Reference proteome</keyword>
<protein>
    <submittedName>
        <fullName evidence="1">Uncharacterized protein</fullName>
    </submittedName>
</protein>
<name>A0ACD6AA99_AVESA</name>
<accession>A0ACD6AA99</accession>
<dbReference type="EnsemblPlants" id="AVESA.00010b.r2.7DG1364380.1">
    <property type="protein sequence ID" value="AVESA.00010b.r2.7DG1364380.1.CDS"/>
    <property type="gene ID" value="AVESA.00010b.r2.7DG1364380"/>
</dbReference>
<dbReference type="Proteomes" id="UP001732700">
    <property type="component" value="Chromosome 7D"/>
</dbReference>
<evidence type="ECO:0000313" key="1">
    <source>
        <dbReference type="EnsemblPlants" id="AVESA.00010b.r2.7DG1364380.1.CDS"/>
    </source>
</evidence>
<reference evidence="1" key="2">
    <citation type="submission" date="2025-09" db="UniProtKB">
        <authorList>
            <consortium name="EnsemblPlants"/>
        </authorList>
    </citation>
    <scope>IDENTIFICATION</scope>
</reference>
<reference evidence="1" key="1">
    <citation type="submission" date="2021-05" db="EMBL/GenBank/DDBJ databases">
        <authorList>
            <person name="Scholz U."/>
            <person name="Mascher M."/>
            <person name="Fiebig A."/>
        </authorList>
    </citation>
    <scope>NUCLEOTIDE SEQUENCE [LARGE SCALE GENOMIC DNA]</scope>
</reference>
<organism evidence="1 2">
    <name type="scientific">Avena sativa</name>
    <name type="common">Oat</name>
    <dbReference type="NCBI Taxonomy" id="4498"/>
    <lineage>
        <taxon>Eukaryota</taxon>
        <taxon>Viridiplantae</taxon>
        <taxon>Streptophyta</taxon>
        <taxon>Embryophyta</taxon>
        <taxon>Tracheophyta</taxon>
        <taxon>Spermatophyta</taxon>
        <taxon>Magnoliopsida</taxon>
        <taxon>Liliopsida</taxon>
        <taxon>Poales</taxon>
        <taxon>Poaceae</taxon>
        <taxon>BOP clade</taxon>
        <taxon>Pooideae</taxon>
        <taxon>Poodae</taxon>
        <taxon>Poeae</taxon>
        <taxon>Poeae Chloroplast Group 1 (Aveneae type)</taxon>
        <taxon>Aveninae</taxon>
        <taxon>Avena</taxon>
    </lineage>
</organism>